<evidence type="ECO:0000313" key="3">
    <source>
        <dbReference type="EMBL" id="GJM89162.1"/>
    </source>
</evidence>
<evidence type="ECO:0000313" key="4">
    <source>
        <dbReference type="Proteomes" id="UP001054889"/>
    </source>
</evidence>
<dbReference type="EMBL" id="BQKI01000002">
    <property type="protein sequence ID" value="GJM88761.1"/>
    <property type="molecule type" value="Genomic_DNA"/>
</dbReference>
<dbReference type="Proteomes" id="UP001054889">
    <property type="component" value="Unassembled WGS sequence"/>
</dbReference>
<name>A0AAV5BT75_ELECO</name>
<feature type="region of interest" description="Disordered" evidence="1">
    <location>
        <begin position="1"/>
        <end position="98"/>
    </location>
</feature>
<reference evidence="3" key="1">
    <citation type="journal article" date="2018" name="DNA Res.">
        <title>Multiple hybrid de novo genome assembly of finger millet, an orphan allotetraploid crop.</title>
        <authorList>
            <person name="Hatakeyama M."/>
            <person name="Aluri S."/>
            <person name="Balachadran M.T."/>
            <person name="Sivarajan S.R."/>
            <person name="Patrignani A."/>
            <person name="Gruter S."/>
            <person name="Poveda L."/>
            <person name="Shimizu-Inatsugi R."/>
            <person name="Baeten J."/>
            <person name="Francoijs K.J."/>
            <person name="Nataraja K.N."/>
            <person name="Reddy Y.A.N."/>
            <person name="Phadnis S."/>
            <person name="Ravikumar R.L."/>
            <person name="Schlapbach R."/>
            <person name="Sreeman S.M."/>
            <person name="Shimizu K.K."/>
        </authorList>
    </citation>
    <scope>NUCLEOTIDE SEQUENCE</scope>
</reference>
<evidence type="ECO:0000256" key="1">
    <source>
        <dbReference type="SAM" id="MobiDB-lite"/>
    </source>
</evidence>
<feature type="compositionally biased region" description="Polar residues" evidence="1">
    <location>
        <begin position="1"/>
        <end position="12"/>
    </location>
</feature>
<dbReference type="EMBL" id="BQKI01000002">
    <property type="protein sequence ID" value="GJM89162.1"/>
    <property type="molecule type" value="Genomic_DNA"/>
</dbReference>
<dbReference type="PANTHER" id="PTHR33738">
    <property type="entry name" value="EMB|CAB82975.1"/>
    <property type="match status" value="1"/>
</dbReference>
<protein>
    <submittedName>
        <fullName evidence="3">Uncharacterized protein</fullName>
    </submittedName>
</protein>
<dbReference type="PANTHER" id="PTHR33738:SF8">
    <property type="entry name" value="OS05G0454500 PROTEIN"/>
    <property type="match status" value="1"/>
</dbReference>
<reference evidence="3" key="2">
    <citation type="submission" date="2021-12" db="EMBL/GenBank/DDBJ databases">
        <title>Resequencing data analysis of finger millet.</title>
        <authorList>
            <person name="Hatakeyama M."/>
            <person name="Aluri S."/>
            <person name="Balachadran M.T."/>
            <person name="Sivarajan S.R."/>
            <person name="Poveda L."/>
            <person name="Shimizu-Inatsugi R."/>
            <person name="Schlapbach R."/>
            <person name="Sreeman S.M."/>
            <person name="Shimizu K.K."/>
        </authorList>
    </citation>
    <scope>NUCLEOTIDE SEQUENCE</scope>
</reference>
<proteinExistence type="predicted"/>
<accession>A0AAV5BT75</accession>
<evidence type="ECO:0000313" key="2">
    <source>
        <dbReference type="EMBL" id="GJM88761.1"/>
    </source>
</evidence>
<comment type="caution">
    <text evidence="3">The sequence shown here is derived from an EMBL/GenBank/DDBJ whole genome shotgun (WGS) entry which is preliminary data.</text>
</comment>
<gene>
    <name evidence="3" type="primary">ga05319</name>
    <name evidence="2" type="synonym">ga04866</name>
    <name evidence="2" type="ORF">PR202_ga04866</name>
    <name evidence="3" type="ORF">PR202_ga05319</name>
</gene>
<organism evidence="3 4">
    <name type="scientific">Eleusine coracana subsp. coracana</name>
    <dbReference type="NCBI Taxonomy" id="191504"/>
    <lineage>
        <taxon>Eukaryota</taxon>
        <taxon>Viridiplantae</taxon>
        <taxon>Streptophyta</taxon>
        <taxon>Embryophyta</taxon>
        <taxon>Tracheophyta</taxon>
        <taxon>Spermatophyta</taxon>
        <taxon>Magnoliopsida</taxon>
        <taxon>Liliopsida</taxon>
        <taxon>Poales</taxon>
        <taxon>Poaceae</taxon>
        <taxon>PACMAD clade</taxon>
        <taxon>Chloridoideae</taxon>
        <taxon>Cynodonteae</taxon>
        <taxon>Eleusininae</taxon>
        <taxon>Eleusine</taxon>
    </lineage>
</organism>
<dbReference type="AlphaFoldDB" id="A0AAV5BT75"/>
<keyword evidence="4" id="KW-1185">Reference proteome</keyword>
<sequence length="98" mass="10850">MSMLNKQSSRGQNGSGIAGSYGSKSQSHAAYKDEKHGYPNESSESPYFGSSVHYGGRDFYNSTPQKQTTEPPRNMQYKEEDSDGSATRGDWWQGMALL</sequence>
<feature type="compositionally biased region" description="Polar residues" evidence="1">
    <location>
        <begin position="60"/>
        <end position="71"/>
    </location>
</feature>